<gene>
    <name evidence="14" type="ORF">JRO89_XS10G0122100</name>
</gene>
<dbReference type="Gene3D" id="2.170.150.80">
    <property type="entry name" value="NAC domain"/>
    <property type="match status" value="1"/>
</dbReference>
<keyword evidence="7 12" id="KW-0472">Membrane</keyword>
<feature type="region of interest" description="Disordered" evidence="11">
    <location>
        <begin position="668"/>
        <end position="690"/>
    </location>
</feature>
<evidence type="ECO:0000256" key="5">
    <source>
        <dbReference type="ARBA" id="ARBA00023015"/>
    </source>
</evidence>
<evidence type="ECO:0000256" key="8">
    <source>
        <dbReference type="ARBA" id="ARBA00023159"/>
    </source>
</evidence>
<feature type="compositionally biased region" description="Polar residues" evidence="11">
    <location>
        <begin position="611"/>
        <end position="625"/>
    </location>
</feature>
<keyword evidence="8" id="KW-0010">Activator</keyword>
<feature type="region of interest" description="Disordered" evidence="11">
    <location>
        <begin position="1"/>
        <end position="30"/>
    </location>
</feature>
<evidence type="ECO:0000256" key="2">
    <source>
        <dbReference type="ARBA" id="ARBA00004167"/>
    </source>
</evidence>
<keyword evidence="9" id="KW-0804">Transcription</keyword>
<feature type="compositionally biased region" description="Polar residues" evidence="11">
    <location>
        <begin position="637"/>
        <end position="647"/>
    </location>
</feature>
<evidence type="ECO:0000256" key="6">
    <source>
        <dbReference type="ARBA" id="ARBA00023125"/>
    </source>
</evidence>
<evidence type="ECO:0000256" key="7">
    <source>
        <dbReference type="ARBA" id="ARBA00023136"/>
    </source>
</evidence>
<organism evidence="14 15">
    <name type="scientific">Xanthoceras sorbifolium</name>
    <dbReference type="NCBI Taxonomy" id="99658"/>
    <lineage>
        <taxon>Eukaryota</taxon>
        <taxon>Viridiplantae</taxon>
        <taxon>Streptophyta</taxon>
        <taxon>Embryophyta</taxon>
        <taxon>Tracheophyta</taxon>
        <taxon>Spermatophyta</taxon>
        <taxon>Magnoliopsida</taxon>
        <taxon>eudicotyledons</taxon>
        <taxon>Gunneridae</taxon>
        <taxon>Pentapetalae</taxon>
        <taxon>rosids</taxon>
        <taxon>malvids</taxon>
        <taxon>Sapindales</taxon>
        <taxon>Sapindaceae</taxon>
        <taxon>Xanthoceroideae</taxon>
        <taxon>Xanthoceras</taxon>
    </lineage>
</organism>
<proteinExistence type="predicted"/>
<keyword evidence="15" id="KW-1185">Reference proteome</keyword>
<feature type="compositionally biased region" description="Basic residues" evidence="11">
    <location>
        <begin position="1"/>
        <end position="19"/>
    </location>
</feature>
<dbReference type="SUPFAM" id="SSF101941">
    <property type="entry name" value="NAC domain"/>
    <property type="match status" value="1"/>
</dbReference>
<accession>A0ABQ8HIF2</accession>
<name>A0ABQ8HIF2_9ROSI</name>
<evidence type="ECO:0000313" key="14">
    <source>
        <dbReference type="EMBL" id="KAH7560836.1"/>
    </source>
</evidence>
<feature type="compositionally biased region" description="Polar residues" evidence="11">
    <location>
        <begin position="215"/>
        <end position="238"/>
    </location>
</feature>
<dbReference type="PROSITE" id="PS51005">
    <property type="entry name" value="NAC"/>
    <property type="match status" value="1"/>
</dbReference>
<evidence type="ECO:0000256" key="9">
    <source>
        <dbReference type="ARBA" id="ARBA00023163"/>
    </source>
</evidence>
<reference evidence="14 15" key="1">
    <citation type="submission" date="2021-02" db="EMBL/GenBank/DDBJ databases">
        <title>Plant Genome Project.</title>
        <authorList>
            <person name="Zhang R.-G."/>
        </authorList>
    </citation>
    <scope>NUCLEOTIDE SEQUENCE [LARGE SCALE GENOMIC DNA]</scope>
    <source>
        <tissue evidence="14">Leaves</tissue>
    </source>
</reference>
<feature type="region of interest" description="Disordered" evidence="11">
    <location>
        <begin position="209"/>
        <end position="238"/>
    </location>
</feature>
<sequence>MKAKHACSSRTSAKKHLVKQRSSTQQQRNSSLSYQNLKILSVKMRVVSMESLPLGFRFRPTDEELINHYLRLKINGRDSEVDVIPEVDVCKWEPWDLPGLSVIKTGDPEWFFFCPRDRKYPNGLRSNRATDAGYWKATGKDRTIRTRKSGSTLSIGMKKTLVFYKGRAPKGERTHWIMHEYRPTDKHLQGSFVLCRLFRKSDERNDVVKYDEVEQTGSPTTNKSSPDDTSSDLVQENNMPDDVINSGAVPVESCCNSHMTSDVEDHSAEGTAIEDYPLPGENSSHYELSNGQIDCKVFSPTQSHIHAELASFMDLPYASDFGSDHHGLHFQDGTGEQDVSLTDLLDEVFNNHDEFYWVESPSRKETVVGRELQLPGKMLMSQAVSQDNIYVKDNGACRGRDTEMAQAQGDLVMGASRRLNEYDDSTEILQTPAYLGTCRTEASVYDREFRKENIGVYGDNSFAQGALSADSAVGSFHGNLNNFELSSTPKNPVNSTGDSAGGTGIKIRTRQPQNQPNSNNFAIHGTAPKRIRLQMKLSPTPVGNVEEKDVNHREEEDEVQSALTEVSEASVYDREFRKENIGVYGDNSVAQGSLSADSAVGSFHGNLNNFELSSTPKNPVNSTVDSAGGTGIEIRTRQPQNRPNSDNFVIQGTAPRRIRLQMKLSPTPVGNVEEKDVNHREEEDEVQSALTEVNEAKEKTHISDDVDRESQQLKFDKSRNMTEESSPKLRLRVKGDGESGNVKMEASECSGSPPALAGRRTSIIYSLGIFLIMIVFIIFTCLGFRKHRC</sequence>
<comment type="subcellular location">
    <subcellularLocation>
        <location evidence="2">Membrane</location>
        <topology evidence="2">Single-pass membrane protein</topology>
    </subcellularLocation>
    <subcellularLocation>
        <location evidence="1">Nucleus</location>
    </subcellularLocation>
</comment>
<evidence type="ECO:0000256" key="3">
    <source>
        <dbReference type="ARBA" id="ARBA00022692"/>
    </source>
</evidence>
<evidence type="ECO:0000259" key="13">
    <source>
        <dbReference type="PROSITE" id="PS51005"/>
    </source>
</evidence>
<dbReference type="Proteomes" id="UP000827721">
    <property type="component" value="Unassembled WGS sequence"/>
</dbReference>
<feature type="domain" description="NAC" evidence="13">
    <location>
        <begin position="52"/>
        <end position="200"/>
    </location>
</feature>
<dbReference type="InterPro" id="IPR003441">
    <property type="entry name" value="NAC-dom"/>
</dbReference>
<evidence type="ECO:0000256" key="10">
    <source>
        <dbReference type="ARBA" id="ARBA00023242"/>
    </source>
</evidence>
<evidence type="ECO:0000313" key="15">
    <source>
        <dbReference type="Proteomes" id="UP000827721"/>
    </source>
</evidence>
<evidence type="ECO:0000256" key="11">
    <source>
        <dbReference type="SAM" id="MobiDB-lite"/>
    </source>
</evidence>
<dbReference type="Pfam" id="PF02365">
    <property type="entry name" value="NAM"/>
    <property type="match status" value="1"/>
</dbReference>
<protein>
    <recommendedName>
        <fullName evidence="13">NAC domain-containing protein</fullName>
    </recommendedName>
</protein>
<dbReference type="InterPro" id="IPR036093">
    <property type="entry name" value="NAC_dom_sf"/>
</dbReference>
<dbReference type="EMBL" id="JAFEMO010000010">
    <property type="protein sequence ID" value="KAH7560836.1"/>
    <property type="molecule type" value="Genomic_DNA"/>
</dbReference>
<keyword evidence="5" id="KW-0805">Transcription regulation</keyword>
<feature type="region of interest" description="Disordered" evidence="11">
    <location>
        <begin position="732"/>
        <end position="753"/>
    </location>
</feature>
<comment type="caution">
    <text evidence="14">The sequence shown here is derived from an EMBL/GenBank/DDBJ whole genome shotgun (WGS) entry which is preliminary data.</text>
</comment>
<keyword evidence="3 12" id="KW-0812">Transmembrane</keyword>
<feature type="transmembrane region" description="Helical" evidence="12">
    <location>
        <begin position="763"/>
        <end position="784"/>
    </location>
</feature>
<feature type="region of interest" description="Disordered" evidence="11">
    <location>
        <begin position="611"/>
        <end position="647"/>
    </location>
</feature>
<feature type="compositionally biased region" description="Basic and acidic residues" evidence="11">
    <location>
        <begin position="672"/>
        <end position="681"/>
    </location>
</feature>
<keyword evidence="10" id="KW-0539">Nucleus</keyword>
<evidence type="ECO:0000256" key="1">
    <source>
        <dbReference type="ARBA" id="ARBA00004123"/>
    </source>
</evidence>
<evidence type="ECO:0000256" key="4">
    <source>
        <dbReference type="ARBA" id="ARBA00022989"/>
    </source>
</evidence>
<keyword evidence="4 12" id="KW-1133">Transmembrane helix</keyword>
<evidence type="ECO:0000256" key="12">
    <source>
        <dbReference type="SAM" id="Phobius"/>
    </source>
</evidence>
<keyword evidence="6" id="KW-0238">DNA-binding</keyword>
<dbReference type="PANTHER" id="PTHR31744">
    <property type="entry name" value="PROTEIN CUP-SHAPED COTYLEDON 2-RELATED"/>
    <property type="match status" value="1"/>
</dbReference>
<feature type="compositionally biased region" description="Low complexity" evidence="11">
    <location>
        <begin position="20"/>
        <end position="30"/>
    </location>
</feature>
<dbReference type="PANTHER" id="PTHR31744:SF216">
    <property type="entry name" value="NAC TRANSCRIPTION FACTOR"/>
    <property type="match status" value="1"/>
</dbReference>